<accession>A0ABN3MZ91</accession>
<dbReference type="EMBL" id="BAAATA010000056">
    <property type="protein sequence ID" value="GAA2511229.1"/>
    <property type="molecule type" value="Genomic_DNA"/>
</dbReference>
<evidence type="ECO:0000256" key="2">
    <source>
        <dbReference type="SAM" id="MobiDB-lite"/>
    </source>
</evidence>
<organism evidence="4 5">
    <name type="scientific">Streptomyces thermolineatus</name>
    <dbReference type="NCBI Taxonomy" id="44033"/>
    <lineage>
        <taxon>Bacteria</taxon>
        <taxon>Bacillati</taxon>
        <taxon>Actinomycetota</taxon>
        <taxon>Actinomycetes</taxon>
        <taxon>Kitasatosporales</taxon>
        <taxon>Streptomycetaceae</taxon>
        <taxon>Streptomyces</taxon>
    </lineage>
</organism>
<dbReference type="Pfam" id="PF23359">
    <property type="entry name" value="Lsr2_DNA-bd"/>
    <property type="match status" value="1"/>
</dbReference>
<evidence type="ECO:0000313" key="4">
    <source>
        <dbReference type="EMBL" id="GAA2511229.1"/>
    </source>
</evidence>
<evidence type="ECO:0000256" key="1">
    <source>
        <dbReference type="ARBA" id="ARBA00023125"/>
    </source>
</evidence>
<reference evidence="4 5" key="1">
    <citation type="journal article" date="2019" name="Int. J. Syst. Evol. Microbiol.">
        <title>The Global Catalogue of Microorganisms (GCM) 10K type strain sequencing project: providing services to taxonomists for standard genome sequencing and annotation.</title>
        <authorList>
            <consortium name="The Broad Institute Genomics Platform"/>
            <consortium name="The Broad Institute Genome Sequencing Center for Infectious Disease"/>
            <person name="Wu L."/>
            <person name="Ma J."/>
        </authorList>
    </citation>
    <scope>NUCLEOTIDE SEQUENCE [LARGE SCALE GENOMIC DNA]</scope>
    <source>
        <strain evidence="4 5">JCM 6307</strain>
    </source>
</reference>
<dbReference type="InterPro" id="IPR055370">
    <property type="entry name" value="Lsr2_DNA-bd"/>
</dbReference>
<name>A0ABN3MZ91_9ACTN</name>
<gene>
    <name evidence="4" type="ORF">GCM10010406_54450</name>
</gene>
<proteinExistence type="predicted"/>
<protein>
    <recommendedName>
        <fullName evidence="3">Knr4/Smi1-like domain-containing protein</fullName>
    </recommendedName>
</protein>
<dbReference type="SUPFAM" id="SSF160631">
    <property type="entry name" value="SMI1/KNR4-like"/>
    <property type="match status" value="1"/>
</dbReference>
<dbReference type="InterPro" id="IPR018958">
    <property type="entry name" value="Knr4/Smi1-like_dom"/>
</dbReference>
<evidence type="ECO:0000313" key="5">
    <source>
        <dbReference type="Proteomes" id="UP001501358"/>
    </source>
</evidence>
<dbReference type="Proteomes" id="UP001501358">
    <property type="component" value="Unassembled WGS sequence"/>
</dbReference>
<sequence>MAGLDDLTRLVPPPAGTSPTDWRVVENTLGMPLPDDYKRLADTYGPGTFCGFIHLCHPRGATEWVDLTGPMPARLQQQLLEDRDSCRYPAPHNPEDLFAVGVTDNGNHLFWITSPSTEPDAWRLTVNEADGQDWYTHDGSLTDFLVSVLSCRVHVPAFPRRLLDDGVSFSPSQAAQQNHRPGPHPASASISSRAVRECARTHGYDVPDRGRIPADVIDAWRQSQ</sequence>
<feature type="region of interest" description="Disordered" evidence="2">
    <location>
        <begin position="171"/>
        <end position="193"/>
    </location>
</feature>
<dbReference type="InterPro" id="IPR036625">
    <property type="entry name" value="E3-bd_dom_sf"/>
</dbReference>
<keyword evidence="1" id="KW-0238">DNA-binding</keyword>
<dbReference type="Gene3D" id="3.40.1580.10">
    <property type="entry name" value="SMI1/KNR4-like"/>
    <property type="match status" value="1"/>
</dbReference>
<evidence type="ECO:0000259" key="3">
    <source>
        <dbReference type="SMART" id="SM00860"/>
    </source>
</evidence>
<feature type="domain" description="Knr4/Smi1-like" evidence="3">
    <location>
        <begin position="16"/>
        <end position="147"/>
    </location>
</feature>
<comment type="caution">
    <text evidence="4">The sequence shown here is derived from an EMBL/GenBank/DDBJ whole genome shotgun (WGS) entry which is preliminary data.</text>
</comment>
<dbReference type="Pfam" id="PF14568">
    <property type="entry name" value="SUKH_6"/>
    <property type="match status" value="1"/>
</dbReference>
<dbReference type="SMART" id="SM00860">
    <property type="entry name" value="SMI1_KNR4"/>
    <property type="match status" value="1"/>
</dbReference>
<dbReference type="Gene3D" id="4.10.320.10">
    <property type="entry name" value="E3-binding domain"/>
    <property type="match status" value="1"/>
</dbReference>
<dbReference type="RefSeq" id="WP_344386139.1">
    <property type="nucleotide sequence ID" value="NZ_BAAATA010000056.1"/>
</dbReference>
<dbReference type="InterPro" id="IPR037883">
    <property type="entry name" value="Knr4/Smi1-like_sf"/>
</dbReference>
<keyword evidence="5" id="KW-1185">Reference proteome</keyword>